<proteinExistence type="predicted"/>
<evidence type="ECO:0000313" key="4">
    <source>
        <dbReference type="EMBL" id="SMC73369.1"/>
    </source>
</evidence>
<feature type="domain" description="N-acetyltransferase" evidence="3">
    <location>
        <begin position="2"/>
        <end position="164"/>
    </location>
</feature>
<dbReference type="PANTHER" id="PTHR43877">
    <property type="entry name" value="AMINOALKYLPHOSPHONATE N-ACETYLTRANSFERASE-RELATED-RELATED"/>
    <property type="match status" value="1"/>
</dbReference>
<evidence type="ECO:0000256" key="1">
    <source>
        <dbReference type="ARBA" id="ARBA00022679"/>
    </source>
</evidence>
<evidence type="ECO:0000256" key="2">
    <source>
        <dbReference type="ARBA" id="ARBA00023315"/>
    </source>
</evidence>
<dbReference type="Pfam" id="PF13673">
    <property type="entry name" value="Acetyltransf_10"/>
    <property type="match status" value="1"/>
</dbReference>
<dbReference type="OrthoDB" id="9800604at2"/>
<dbReference type="EMBL" id="FWYB01000002">
    <property type="protein sequence ID" value="SMC73369.1"/>
    <property type="molecule type" value="Genomic_DNA"/>
</dbReference>
<dbReference type="SUPFAM" id="SSF55729">
    <property type="entry name" value="Acyl-CoA N-acyltransferases (Nat)"/>
    <property type="match status" value="1"/>
</dbReference>
<keyword evidence="1 4" id="KW-0808">Transferase</keyword>
<protein>
    <submittedName>
        <fullName evidence="4">L-amino acid N-acyltransferase YncA</fullName>
    </submittedName>
</protein>
<dbReference type="InterPro" id="IPR000182">
    <property type="entry name" value="GNAT_dom"/>
</dbReference>
<dbReference type="PROSITE" id="PS51186">
    <property type="entry name" value="GNAT"/>
    <property type="match status" value="1"/>
</dbReference>
<dbReference type="PIRSF" id="PIRSF037663">
    <property type="entry name" value="Acetyltransf_GNAT_prd"/>
    <property type="match status" value="1"/>
</dbReference>
<dbReference type="AlphaFoldDB" id="A0A1W2BK82"/>
<dbReference type="CDD" id="cd04301">
    <property type="entry name" value="NAT_SF"/>
    <property type="match status" value="1"/>
</dbReference>
<name>A0A1W2BK82_9SPHI</name>
<evidence type="ECO:0000313" key="5">
    <source>
        <dbReference type="Proteomes" id="UP000192678"/>
    </source>
</evidence>
<dbReference type="InterPro" id="IPR016181">
    <property type="entry name" value="Acyl_CoA_acyltransferase"/>
</dbReference>
<keyword evidence="2 4" id="KW-0012">Acyltransferase</keyword>
<gene>
    <name evidence="4" type="ORF">SAMN04488101_102564</name>
</gene>
<dbReference type="Gene3D" id="3.40.630.30">
    <property type="match status" value="1"/>
</dbReference>
<reference evidence="4 5" key="1">
    <citation type="submission" date="2017-04" db="EMBL/GenBank/DDBJ databases">
        <authorList>
            <person name="Afonso C.L."/>
            <person name="Miller P.J."/>
            <person name="Scott M.A."/>
            <person name="Spackman E."/>
            <person name="Goraichik I."/>
            <person name="Dimitrov K.M."/>
            <person name="Suarez D.L."/>
            <person name="Swayne D.E."/>
        </authorList>
    </citation>
    <scope>NUCLEOTIDE SEQUENCE [LARGE SCALE GENOMIC DNA]</scope>
    <source>
        <strain evidence="4 5">DSM 19625</strain>
    </source>
</reference>
<dbReference type="InterPro" id="IPR017255">
    <property type="entry name" value="AcTrfase_GNAT_prd"/>
</dbReference>
<keyword evidence="5" id="KW-1185">Reference proteome</keyword>
<dbReference type="RefSeq" id="WP_084288539.1">
    <property type="nucleotide sequence ID" value="NZ_FWYB01000002.1"/>
</dbReference>
<accession>A0A1W2BK82</accession>
<sequence>MILLRKAKEEDIESIQQLASKTWPDAYGSIISAEQISYMLEKMYNRGELLSQLKQGYTFLIAEENDKDLGFAAFSTIDSQPHIYKLHKLYVLPEAHGKGLGKLLINEVTDLIRQAGGKSVELNVNRENNAVEFYKRIGFKIKETVDLDVGNGFLMNDYVMQMAI</sequence>
<dbReference type="GO" id="GO:0016747">
    <property type="term" value="F:acyltransferase activity, transferring groups other than amino-acyl groups"/>
    <property type="evidence" value="ECO:0007669"/>
    <property type="project" value="InterPro"/>
</dbReference>
<organism evidence="4 5">
    <name type="scientific">Pedobacter nyackensis</name>
    <dbReference type="NCBI Taxonomy" id="475255"/>
    <lineage>
        <taxon>Bacteria</taxon>
        <taxon>Pseudomonadati</taxon>
        <taxon>Bacteroidota</taxon>
        <taxon>Sphingobacteriia</taxon>
        <taxon>Sphingobacteriales</taxon>
        <taxon>Sphingobacteriaceae</taxon>
        <taxon>Pedobacter</taxon>
    </lineage>
</organism>
<evidence type="ECO:0000259" key="3">
    <source>
        <dbReference type="PROSITE" id="PS51186"/>
    </source>
</evidence>
<dbReference type="STRING" id="475255.SAMN04488101_102564"/>
<dbReference type="InterPro" id="IPR050832">
    <property type="entry name" value="Bact_Acetyltransf"/>
</dbReference>
<dbReference type="Proteomes" id="UP000192678">
    <property type="component" value="Unassembled WGS sequence"/>
</dbReference>